<keyword evidence="2" id="KW-1185">Reference proteome</keyword>
<reference evidence="1 2" key="1">
    <citation type="submission" date="2019-07" db="EMBL/GenBank/DDBJ databases">
        <title>Complete genome of Thermococcus acidophilus.</title>
        <authorList>
            <person name="Li X."/>
        </authorList>
    </citation>
    <scope>NUCLEOTIDE SEQUENCE [LARGE SCALE GENOMIC DNA]</scope>
    <source>
        <strain evidence="1 2">SY113</strain>
    </source>
</reference>
<evidence type="ECO:0000313" key="1">
    <source>
        <dbReference type="EMBL" id="QEK14579.1"/>
    </source>
</evidence>
<dbReference type="KEGG" id="them:FPV09_05080"/>
<sequence length="170" mass="19850">MSRIPLVVAIFEDRHSRALPPRNKAFKLLLSNATFLKNIERRLARYGIIQEVTFKPRPPATPDDNLEYQAKITFTTGHVLYIIDRFIEHDCNGKTIFQRKFSAYLRDTLGHELVGWDNFHDEPTFQSWPLHMHGRGHTEPIPSKEQSLPEVMQTVITKYITPYILGQHIR</sequence>
<dbReference type="Proteomes" id="UP000322631">
    <property type="component" value="Chromosome"/>
</dbReference>
<name>A0A5C0SNX9_9EURY</name>
<dbReference type="EMBL" id="CP041932">
    <property type="protein sequence ID" value="QEK14579.1"/>
    <property type="molecule type" value="Genomic_DNA"/>
</dbReference>
<gene>
    <name evidence="1" type="ORF">FPV09_05080</name>
</gene>
<evidence type="ECO:0000313" key="2">
    <source>
        <dbReference type="Proteomes" id="UP000322631"/>
    </source>
</evidence>
<protein>
    <submittedName>
        <fullName evidence="1">Uncharacterized protein</fullName>
    </submittedName>
</protein>
<organism evidence="1 2">
    <name type="scientific">Thermococcus aciditolerans</name>
    <dbReference type="NCBI Taxonomy" id="2598455"/>
    <lineage>
        <taxon>Archaea</taxon>
        <taxon>Methanobacteriati</taxon>
        <taxon>Methanobacteriota</taxon>
        <taxon>Thermococci</taxon>
        <taxon>Thermococcales</taxon>
        <taxon>Thermococcaceae</taxon>
        <taxon>Thermococcus</taxon>
    </lineage>
</organism>
<accession>A0A5C0SNX9</accession>
<proteinExistence type="predicted"/>
<dbReference type="AlphaFoldDB" id="A0A5C0SNX9"/>
<dbReference type="RefSeq" id="WP_148882611.1">
    <property type="nucleotide sequence ID" value="NZ_CP041932.1"/>
</dbReference>
<dbReference type="GeneID" id="41609205"/>